<protein>
    <submittedName>
        <fullName evidence="1">Uncharacterized protein</fullName>
    </submittedName>
</protein>
<gene>
    <name evidence="1" type="ORF">SS50377_11210</name>
</gene>
<proteinExistence type="predicted"/>
<evidence type="ECO:0000313" key="1">
    <source>
        <dbReference type="EMBL" id="EST48598.1"/>
    </source>
</evidence>
<name>V6LWH3_9EUKA</name>
<dbReference type="VEuPathDB" id="GiardiaDB:SS50377_23616"/>
<organism evidence="1">
    <name type="scientific">Spironucleus salmonicida</name>
    <dbReference type="NCBI Taxonomy" id="348837"/>
    <lineage>
        <taxon>Eukaryota</taxon>
        <taxon>Metamonada</taxon>
        <taxon>Diplomonadida</taxon>
        <taxon>Hexamitidae</taxon>
        <taxon>Hexamitinae</taxon>
        <taxon>Spironucleus</taxon>
    </lineage>
</organism>
<accession>V6LWH3</accession>
<sequence length="2009" mass="234890">MNLQSYFATFAQSDTNEDIFMTRQQYQELESYIKQLFELQNIQQQLRHLFSSFPIPNPNDNLRIACRKYYIVLYFALSSMRRFPQFLHPSENSDNQAKKFAPGKKKNTRHIDLMDQIGTGGHEVLLQFIGVALQALDFIKFRCISELSLKETTRNLYGTEYLSQWEYQGKNGQLDYCAFNVDKLLPIELKAVYHIALDVIGCIRSKNVIKIIQYYINKNLQELKGTLQKQFLNSQESQGVSGILIQPKQSVFPYQCIIIGGLLGSLGSIYSQSIAFYIHIYIEEVERKKQDKEIQMDNTCIQHIVQEVQSLILGVVSIYFENNKTSDIVESKYDLGKQKEGVNQPKQIETKFDITFYDTFHYLISSVLLPLKQLVQFYSDQSSIQTQYFQYSFYIKLNQTFYQNLQQIYNLGNVILTSNDTINRLTGKQLNFFDIFKLLTFNIEEVKAQATNKPSNLQCVLHNLWPSQTLLPDQLVHLFDYDNIIFDFSEIIHVSLLNYKQDDLKIFQQKISEKKHVLVQIECISWISIFRGFILSLQYFQADRNILFYQIAKYQLSYIIRDYDRIERNSYFPSLCFGEYQDSLSMIQEFSDSNVFFQDMYNDNIFSQTPQQQLHMIKDTNLPKTQIINYINSFIDDSIFQTIIQLADHYVCLSFQLIEGLVIVLKLTKYFQSGKSINYLTASKLINVIFKTQTIISKQIYLLKILVELTPEFKIVVTDIISSFMLCKEQGTSIVIKELIQLKDSTTLQKTEEDEFLEMVFNQINEFSKLSSFLSSPQFENDITKPYYFLKEQDKLVISNLRILSNFFVQSVFNGSEFGQYINDCKESPNKQLNIMLTVSWFASYLLGECTSFKPETELLDKIQQLLPQVNSQYSQTSLGLQTFQRFSILKQTLLKLFHQYPSNEIISQFQSIFNSVIDINELQLILQRPLSLDTSNIQDQYQISERLLVQFFLSALKNDIASKSYTISYKFQNLVYQDIQQYNIYFNQPQFSGELGLASPDYLLAAATIMSKPLYDELLIISEAELIFLQQYILSIEGTGNEDSQKKIIVATDILVQCTVLFQQVNLCMDSQILLDGALINVQQYILKTLRILYYIIRQYILMNQSIKIDSNQQTNIHLTKFQMTNFILMQSICILSNQISNLQITQDSWIYLDQNQAQINLFDLLLGLLTQYYQQLQDDFIRQLVLQSIKQFLVLIDTQPSQIKKSYDLQFIFAIHTFSPFSADQLNRIISSGYINNMPLQQYLQQLLSMDQCQLVLQSFISLSMNQINNKNIYQKSQFINNILNPNIFNIEKGLIFVLCFIKQYESQCQELIQNIITFNQRFNISQQILEIFKDLLIIYQFLVQMKSDQVYSQAMLFLDELYYATLQAIYHLFSKVNLVQESFAIKFLDIIFKYITISDMFWLVETQITLEQPFLELSKQQTFEISKILIQLLPILCVSDKNDKFIVNYSLHTLTGQYYTPDSVIRILILVQSLYIANPMRIIEDFNNMLFKHPTQAAIVIFSLSYKNLQEVPIFYQYLFKTKLNFNKHFDKYLFEVGSSNISDDSESSESAEESNTFSKKRLKFGEDNLYRIIKKYINEEQKYPSLEKDVNEYKNNTNSFILSGLKSLFLTNLLCKKDIYSFIAHAIQIILPINPYIPQDKDDYIQVCFQVHCRATADFCGYQFAPQEFLFQQYNLSNVKYQLNIRLAKKYIESMRNAYFFDNNHLVTLQYVQNISGSQFTVQPRTDACKTITFQCLFPQVLRQVFPNMWPEFLLINVDVIFQQINEFITGEQTQTSLNLPPALQSIEIQWYLSKSYKDQEKNWNNQKMQNLNLLVAIIHQLSLSRDDSFTPTNGLVKSVYDIHLFLVQNINIIPQKDKTIVMMRSLDAIQYLLTSPKSIISQLFPQIIPQTAIQLPKAEIGIYCARLSGHLLSQNICVTPQAVLLYAALFMMIGKDLHGFQFILKHQGYFLYSIDKDKLEEIDKKCQVEDGDQIIKEVYYELCKFYQLEVVVGEMLKEKIKEIE</sequence>
<dbReference type="EMBL" id="KI545981">
    <property type="protein sequence ID" value="EST48598.1"/>
    <property type="molecule type" value="Genomic_DNA"/>
</dbReference>
<reference evidence="1" key="1">
    <citation type="journal article" date="2014" name="PLoS Genet.">
        <title>The Genome of Spironucleus salmonicida Highlights a Fish Pathogen Adapted to Fluctuating Environments.</title>
        <authorList>
            <person name="Xu F."/>
            <person name="Jerlstrom-Hultqvist J."/>
            <person name="Einarsson E."/>
            <person name="Astvaldsson A."/>
            <person name="Svard S.G."/>
            <person name="Andersson J.O."/>
        </authorList>
    </citation>
    <scope>NUCLEOTIDE SEQUENCE</scope>
</reference>